<dbReference type="Proteomes" id="UP000466931">
    <property type="component" value="Chromosome"/>
</dbReference>
<feature type="region of interest" description="Disordered" evidence="1">
    <location>
        <begin position="207"/>
        <end position="260"/>
    </location>
</feature>
<dbReference type="AlphaFoldDB" id="A0A7I7Y5P8"/>
<dbReference type="Pfam" id="PF18646">
    <property type="entry name" value="DUF5632"/>
    <property type="match status" value="1"/>
</dbReference>
<dbReference type="InterPro" id="IPR040833">
    <property type="entry name" value="DUF5631"/>
</dbReference>
<feature type="region of interest" description="Disordered" evidence="1">
    <location>
        <begin position="129"/>
        <end position="154"/>
    </location>
</feature>
<evidence type="ECO:0000313" key="5">
    <source>
        <dbReference type="Proteomes" id="UP000466931"/>
    </source>
</evidence>
<dbReference type="EMBL" id="AP022612">
    <property type="protein sequence ID" value="BBZ36614.1"/>
    <property type="molecule type" value="Genomic_DNA"/>
</dbReference>
<dbReference type="InterPro" id="IPR040604">
    <property type="entry name" value="DUF5632"/>
</dbReference>
<keyword evidence="5" id="KW-1185">Reference proteome</keyword>
<sequence length="477" mass="51151">MRKATQQALSIPAFRTPVDCTPWVLGGLWPAELNQVTAETATVATYLKNDLNRIADSANDRLRELAEAGLPEPIRQAEEARVVNVARAFAVLRVESTIRHLRREPVGFVPPHLGLGSGTEEPTLVVTGQPTGAPKPRPVPEEPPTVVTVPKSRPVPEEPTVVEMTAPVPRPVFEEPTVVDAATMPHPRPAPPVLEDITDSVVIESTIDDPDTTGSVGVPEMPITTQTPPSPQPSPPAPTAATAPPPISVNGHEPTSVESADQRLRRLLQFVARQEPGLGWVVADRADGTTVLATDLAYGWVPSGIDLPAGVEVLPPERRRGGLANMVGSAERIVTYRPGDAFPRNAEEDVTAPSKDARTLIEVADLGWRLIEATQWRDGLPRMTHTMAKAGASGTGVVDAEVDVLRVHVDTARYQVFAQYPDVNDRLLTTCLLLAATEALVTGDRIAANYHFAWFLELTSSGGSGWQVTEGTSRTSG</sequence>
<name>A0A7I7Y5P8_9MYCO</name>
<gene>
    <name evidence="4" type="ORF">MCNF_52190</name>
</gene>
<proteinExistence type="predicted"/>
<feature type="compositionally biased region" description="Pro residues" evidence="1">
    <location>
        <begin position="228"/>
        <end position="247"/>
    </location>
</feature>
<dbReference type="Pfam" id="PF18645">
    <property type="entry name" value="DUF5631"/>
    <property type="match status" value="1"/>
</dbReference>
<feature type="domain" description="DUF5632" evidence="3">
    <location>
        <begin position="258"/>
        <end position="338"/>
    </location>
</feature>
<evidence type="ECO:0000259" key="3">
    <source>
        <dbReference type="Pfam" id="PF18646"/>
    </source>
</evidence>
<protein>
    <submittedName>
        <fullName evidence="4">Uncharacterized protein</fullName>
    </submittedName>
</protein>
<evidence type="ECO:0000313" key="4">
    <source>
        <dbReference type="EMBL" id="BBZ36614.1"/>
    </source>
</evidence>
<organism evidence="4 5">
    <name type="scientific">Mycolicibacterium confluentis</name>
    <dbReference type="NCBI Taxonomy" id="28047"/>
    <lineage>
        <taxon>Bacteria</taxon>
        <taxon>Bacillati</taxon>
        <taxon>Actinomycetota</taxon>
        <taxon>Actinomycetes</taxon>
        <taxon>Mycobacteriales</taxon>
        <taxon>Mycobacteriaceae</taxon>
        <taxon>Mycolicibacterium</taxon>
    </lineage>
</organism>
<reference evidence="4" key="1">
    <citation type="journal article" date="2019" name="Emerg. Microbes Infect.">
        <title>Comprehensive subspecies identification of 175 nontuberculous mycobacteria species based on 7547 genomic profiles.</title>
        <authorList>
            <person name="Matsumoto Y."/>
            <person name="Kinjo T."/>
            <person name="Motooka D."/>
            <person name="Nabeya D."/>
            <person name="Jung N."/>
            <person name="Uechi K."/>
            <person name="Horii T."/>
            <person name="Iida T."/>
            <person name="Fujita J."/>
            <person name="Nakamura S."/>
        </authorList>
    </citation>
    <scope>NUCLEOTIDE SEQUENCE [LARGE SCALE GENOMIC DNA]</scope>
    <source>
        <strain evidence="4">JCM 13671</strain>
    </source>
</reference>
<feature type="domain" description="DUF5631" evidence="2">
    <location>
        <begin position="364"/>
        <end position="457"/>
    </location>
</feature>
<evidence type="ECO:0000256" key="1">
    <source>
        <dbReference type="SAM" id="MobiDB-lite"/>
    </source>
</evidence>
<accession>A0A7I7Y5P8</accession>
<feature type="compositionally biased region" description="Pro residues" evidence="1">
    <location>
        <begin position="133"/>
        <end position="143"/>
    </location>
</feature>
<evidence type="ECO:0000259" key="2">
    <source>
        <dbReference type="Pfam" id="PF18645"/>
    </source>
</evidence>
<reference evidence="4" key="2">
    <citation type="submission" date="2020-02" db="EMBL/GenBank/DDBJ databases">
        <authorList>
            <person name="Matsumoto Y."/>
            <person name="Motooka D."/>
            <person name="Nakamura S."/>
        </authorList>
    </citation>
    <scope>NUCLEOTIDE SEQUENCE</scope>
    <source>
        <strain evidence="4">JCM 13671</strain>
    </source>
</reference>